<gene>
    <name evidence="2" type="ORF">RM541_06095</name>
</gene>
<dbReference type="InterPro" id="IPR002686">
    <property type="entry name" value="Transposase_17"/>
</dbReference>
<dbReference type="Pfam" id="PF01797">
    <property type="entry name" value="Y1_Tnp"/>
    <property type="match status" value="1"/>
</dbReference>
<dbReference type="Gene3D" id="3.30.70.1290">
    <property type="entry name" value="Transposase IS200-like"/>
    <property type="match status" value="1"/>
</dbReference>
<dbReference type="Proteomes" id="UP001253848">
    <property type="component" value="Unassembled WGS sequence"/>
</dbReference>
<keyword evidence="3" id="KW-1185">Reference proteome</keyword>
<organism evidence="2 3">
    <name type="scientific">Autumnicola psychrophila</name>
    <dbReference type="NCBI Taxonomy" id="3075592"/>
    <lineage>
        <taxon>Bacteria</taxon>
        <taxon>Pseudomonadati</taxon>
        <taxon>Bacteroidota</taxon>
        <taxon>Flavobacteriia</taxon>
        <taxon>Flavobacteriales</taxon>
        <taxon>Flavobacteriaceae</taxon>
        <taxon>Autumnicola</taxon>
    </lineage>
</organism>
<feature type="domain" description="Transposase IS200-like" evidence="1">
    <location>
        <begin position="9"/>
        <end position="107"/>
    </location>
</feature>
<name>A0ABU3DQE7_9FLAO</name>
<proteinExistence type="predicted"/>
<dbReference type="InterPro" id="IPR036515">
    <property type="entry name" value="Transposase_17_sf"/>
</dbReference>
<dbReference type="SMART" id="SM01321">
    <property type="entry name" value="Y1_Tnp"/>
    <property type="match status" value="1"/>
</dbReference>
<sequence length="127" mass="15081">MSRNYKFHNPEGLHFVSFAVVNWLDVFTRNEYKDILLQSLSFCQKEKGMEVVAWCIMTNHVHLVFRSIKGQHPSLLLEDFKRFTSKKLVKTIQNNPKESRREFLLEQFIKEHPPDAQTERRTGKSTE</sequence>
<evidence type="ECO:0000313" key="2">
    <source>
        <dbReference type="EMBL" id="MDT0685926.1"/>
    </source>
</evidence>
<reference evidence="2 3" key="1">
    <citation type="submission" date="2023-09" db="EMBL/GenBank/DDBJ databases">
        <authorList>
            <person name="Rey-Velasco X."/>
        </authorList>
    </citation>
    <scope>NUCLEOTIDE SEQUENCE [LARGE SCALE GENOMIC DNA]</scope>
    <source>
        <strain evidence="2 3">F225</strain>
    </source>
</reference>
<protein>
    <submittedName>
        <fullName evidence="2">Transposase</fullName>
    </submittedName>
</protein>
<dbReference type="RefSeq" id="WP_311499335.1">
    <property type="nucleotide sequence ID" value="NZ_JAVRHN010000004.1"/>
</dbReference>
<dbReference type="SUPFAM" id="SSF143422">
    <property type="entry name" value="Transposase IS200-like"/>
    <property type="match status" value="1"/>
</dbReference>
<comment type="caution">
    <text evidence="2">The sequence shown here is derived from an EMBL/GenBank/DDBJ whole genome shotgun (WGS) entry which is preliminary data.</text>
</comment>
<accession>A0ABU3DQE7</accession>
<evidence type="ECO:0000259" key="1">
    <source>
        <dbReference type="SMART" id="SM01321"/>
    </source>
</evidence>
<evidence type="ECO:0000313" key="3">
    <source>
        <dbReference type="Proteomes" id="UP001253848"/>
    </source>
</evidence>
<dbReference type="EMBL" id="JAVRHN010000004">
    <property type="protein sequence ID" value="MDT0685926.1"/>
    <property type="molecule type" value="Genomic_DNA"/>
</dbReference>